<feature type="region of interest" description="Disordered" evidence="3">
    <location>
        <begin position="1346"/>
        <end position="1375"/>
    </location>
</feature>
<feature type="domain" description="VWFD" evidence="5">
    <location>
        <begin position="1505"/>
        <end position="1688"/>
    </location>
</feature>
<accession>A0A7W7MB65</accession>
<evidence type="ECO:0000256" key="1">
    <source>
        <dbReference type="ARBA" id="ARBA00023295"/>
    </source>
</evidence>
<dbReference type="InterPro" id="IPR003961">
    <property type="entry name" value="FN3_dom"/>
</dbReference>
<dbReference type="EMBL" id="JACHNB010000001">
    <property type="protein sequence ID" value="MBB4743656.1"/>
    <property type="molecule type" value="Genomic_DNA"/>
</dbReference>
<protein>
    <recommendedName>
        <fullName evidence="8">Staphylococcus aureus surface protein A</fullName>
    </recommendedName>
</protein>
<keyword evidence="7" id="KW-1185">Reference proteome</keyword>
<dbReference type="Pfam" id="PF00094">
    <property type="entry name" value="VWD"/>
    <property type="match status" value="1"/>
</dbReference>
<dbReference type="GO" id="GO:0016020">
    <property type="term" value="C:membrane"/>
    <property type="evidence" value="ECO:0007669"/>
    <property type="project" value="InterPro"/>
</dbReference>
<dbReference type="Proteomes" id="UP000546162">
    <property type="component" value="Unassembled WGS sequence"/>
</dbReference>
<keyword evidence="1" id="KW-0326">Glycosidase</keyword>
<dbReference type="InterPro" id="IPR008979">
    <property type="entry name" value="Galactose-bd-like_sf"/>
</dbReference>
<dbReference type="Gene3D" id="2.60.120.260">
    <property type="entry name" value="Galactose-binding domain-like"/>
    <property type="match status" value="1"/>
</dbReference>
<dbReference type="InterPro" id="IPR001846">
    <property type="entry name" value="VWF_type-D"/>
</dbReference>
<dbReference type="GO" id="GO:0016798">
    <property type="term" value="F:hydrolase activity, acting on glycosyl bonds"/>
    <property type="evidence" value="ECO:0007669"/>
    <property type="project" value="UniProtKB-KW"/>
</dbReference>
<evidence type="ECO:0000259" key="4">
    <source>
        <dbReference type="PROSITE" id="PS50853"/>
    </source>
</evidence>
<comment type="caution">
    <text evidence="6">The sequence shown here is derived from an EMBL/GenBank/DDBJ whole genome shotgun (WGS) entry which is preliminary data.</text>
</comment>
<feature type="compositionally biased region" description="Basic and acidic residues" evidence="3">
    <location>
        <begin position="1347"/>
        <end position="1361"/>
    </location>
</feature>
<feature type="compositionally biased region" description="Polar residues" evidence="3">
    <location>
        <begin position="1362"/>
        <end position="1373"/>
    </location>
</feature>
<evidence type="ECO:0000256" key="2">
    <source>
        <dbReference type="ARBA" id="ARBA00023326"/>
    </source>
</evidence>
<dbReference type="InterPro" id="IPR015919">
    <property type="entry name" value="Cadherin-like_sf"/>
</dbReference>
<dbReference type="InterPro" id="IPR036116">
    <property type="entry name" value="FN3_sf"/>
</dbReference>
<evidence type="ECO:0000313" key="6">
    <source>
        <dbReference type="EMBL" id="MBB4743656.1"/>
    </source>
</evidence>
<dbReference type="SUPFAM" id="SSF49313">
    <property type="entry name" value="Cadherin-like"/>
    <property type="match status" value="9"/>
</dbReference>
<dbReference type="InterPro" id="IPR029476">
    <property type="entry name" value="DNase_NucA_NucB"/>
</dbReference>
<evidence type="ECO:0000256" key="3">
    <source>
        <dbReference type="SAM" id="MobiDB-lite"/>
    </source>
</evidence>
<dbReference type="GO" id="GO:0000272">
    <property type="term" value="P:polysaccharide catabolic process"/>
    <property type="evidence" value="ECO:0007669"/>
    <property type="project" value="UniProtKB-KW"/>
</dbReference>
<dbReference type="PROSITE" id="PS50853">
    <property type="entry name" value="FN3"/>
    <property type="match status" value="1"/>
</dbReference>
<dbReference type="SUPFAM" id="SSF49785">
    <property type="entry name" value="Galactose-binding domain-like"/>
    <property type="match status" value="1"/>
</dbReference>
<sequence>MKAAGGTTPYTWSATGLPAGLTINATTGVIAGTATTAGSYTVTVNATDTAKVAGSAPFTLNVGPAPVVTSPGNQSSPTLIATTVPVTATGGTAPYKWSATGLPAGLSIDIGTGTISGTPATAGTTTATVTATDAKAIPQSVSFTWATGVFVDSVPSRGSATGTAVSLAHAARGGTAPYKWSATGLPAGLTINATTGAITGTPTATATYTTKITATDAAAVAGSVTFTWNTGPGATVTTPGAQAGTTGTAVSKTISATAGTTPYQWTATGLPAGLMINAQTGVVTGTPTAAGSSNVTVTVTDAKLIAKSVAFTWAVTAPLQATNPGAQYSTTGAAVSKTLTAAGGTGSYSWTATGLPAGLMINAQTGAVTGTPTTAGSTSASVTVTDTAGRTHNVAFAWTVSAPLAVDNPGAQTGTTGTAVAKTVTAKGGAGPYTWAATGLPAGLMINVQTGVVSGTPTTAGSTSASVTVTDAAGRTSSTTFTWAVVARLQATNPGTQNATTGEAVSKTLAATGGTGSYTWAATGLPAGLMINAQTGAVTGTPTTAGSNSVTVTVADTGSRTDSVTFTWAVGAPLILDNPGAQDSSTGTAVSKTIVARGGTSPYAWTATGLPTGLMINAQTGVVTGTPTTADAPRTVVVKSTDAVGRMSAVTFAWTVSGPVIVTDPGPQQAVTGGTVSLTVGATGGASPYTWSASGLPAGLAIDAQTGVVTGTPMAAGSTSATVTATDTVGRTNSVTFTYQVVLGVPAQMSARAEGAQTVHLAWVAVPGATGYQLYRNDELVAVTGWYPGFIDRQLEGATTYRYQVKAVDADGRDSGLSMPASVTTDALPLAPVNFARCEAAEGAPGCPYAASVAASATYPDTGHVSLTDGVHGTALYGPAWQGRDNVSVYSFTVDLGTARPITEINSSWFQVTSDFTMLPPSVTYLTSADGVTFAKAAYLDRPNVSSATQIVTYRAVGLDLTARYVKVELDGGSAWTMTDEVEIRGADAQLPPVGDESTLDFQPGPARNEGESLEDYLQRIAVPVESLAEVISQVKSNAKLPGAVKPAGAPESEVAAEGRVGIAATPSAGDRRFQRCQDRHEEAKKNNSDGPNWYYDGRFYACQVNDDAVYEQKECDLRTGRCKRIGITEYRLTVVGEAATSGRYIDWYTRIDKMKQIEGAEALQAISPLNVQMVCEAQTSDGGSCAGSPGRTVPLSIWKIDSDYHQRTEGLTTGSTGWSDNKFSKLRKKTLSTDPKVSTFSAYVQVTNPLPSLEDAIPLLGKGQPTIFRCDTAQYIAQNNTGGCVFSAVPGYMEYDYAGPTQQESVHFFYLAYYYLDKVKKNPVPGVYIPGSAQHRPIEPMTRNVYEQRSRSKVRAECRRQNGNKPYSTGPNGTEYDCDEIPFNSTYQAAPFVDDKKVNTPVPGTGPGTIDDITYATWAARPVKRDHNSATGNALGVFYQKNRILSQDEFYVSIKNAPETCAPCADMPPMAGPDLDPLAPLPIVDPDTDESFTDGETLPEIPLPPINIYGDPHLTTLDGLHYDLQSVGEFDFASSAKYGLRIQTRFTPMGETWSGLESMATMVNGHRVEFTAAGGMRLDGKDFTLPGEHLVDLGGDATVRRTGGRYVIAWGSTGDGPVLAWSPGMTAGIGLSVPADADLRGLLGNGDKDPQNDLKLRDGTQLRADTPASVLHGTYADSWRIAAESSLFTYKAGQSTATFTDKTYPKNVVTINSLTASEVAAGTETCTAHGVTPGPQFEACVVDVVLTGNAEFAAMAAQRKEVAIDPRAANVNAAGDLGFDFEAATLPSNLAPTTLTTDAATTSFAGPFSGRNASYRFFAQQLPAHLQGSLSFDVITIGDWYHDADTEKVALQIDRKEVWTKAFDATVAPQRTGTLGNGQPFAVHRVTVPLSHMLSQLEAVFTATGVDGLANQGFGIDNVALHVTAIPPQVFETRLPLTAPGSVGVSGAGYLEASGVRDEYRFTVQQGEELYIDPLYCVDQTYLEWQLLAEATGTAVAHGGCGDARTQPLAAGTYRLIVGAPGDHSGPYVISAFVAPAAQQFDVTLPLLVKAGQQTGNGAGNLETKASVDQYRFTLQETSALVVTMQCADSYCPKREIVNTTTGEVTALASSATDRTKRLPAGTYRLVVSSVLDTNRTGPYGVEIYVVPPAQLFDVSLPISVADGAPAAGAGNLEARSSSDEYRFTLSEAQEVYIDVTTANRGCLDQVVWTLVDDATGAMVETPSTCSKLTKALFAGRYRLVVDSPTNKVTTYQVRIKQSPPQVFHVTLPLGVTGPEPGWAAPPRSVGAGSGVIEDAVSRDQYRFTLAEEQTLRFVSQGCAAWGPDVRLTNTATGAVLGGGRCYEDQTFTRVQPGSYQLQFTANNQADIYAFDLFVIPPKQTFEVAFPVHISDDVPALGAGNMETLASVDEYQFVLPAAQALYFDVDCPTTIPQFFLLDEAGDEAAPPMGCRDERTPVLPAGKYRLRAESWSGTGAYTAALVPIPAAQKFDISLPTEISSGVPGAGAGVLEDKRAVDEYHFTLDSPQYLYVDAGQCTDDPAFEYRVADAVGGSLLGSCGHGQSLNIDGMWMEAGEYTITVRSYEERAGTYRLKIKTLPEQKFAVSLPVAISAGVPRAGAGTIEPGTGNDLYEFDVAAGQRLYVTVPECPAASDPAWADHGLTWNLGRFATHSVWGYEYFDEVASGKCSDGQTEPLPAGRYALYISTYDSPMNYRLKVGVLPPPA</sequence>
<gene>
    <name evidence="6" type="ORF">BJY16_007115</name>
</gene>
<dbReference type="InterPro" id="IPR013783">
    <property type="entry name" value="Ig-like_fold"/>
</dbReference>
<dbReference type="Pfam" id="PF05345">
    <property type="entry name" value="He_PIG"/>
    <property type="match status" value="9"/>
</dbReference>
<reference evidence="6 7" key="1">
    <citation type="submission" date="2020-08" db="EMBL/GenBank/DDBJ databases">
        <title>Sequencing the genomes of 1000 actinobacteria strains.</title>
        <authorList>
            <person name="Klenk H.-P."/>
        </authorList>
    </citation>
    <scope>NUCLEOTIDE SEQUENCE [LARGE SCALE GENOMIC DNA]</scope>
    <source>
        <strain evidence="6 7">DSM 45809</strain>
    </source>
</reference>
<keyword evidence="2" id="KW-0624">Polysaccharide degradation</keyword>
<name>A0A7W7MB65_9ACTN</name>
<evidence type="ECO:0000259" key="5">
    <source>
        <dbReference type="PROSITE" id="PS51233"/>
    </source>
</evidence>
<dbReference type="RefSeq" id="WP_345492138.1">
    <property type="nucleotide sequence ID" value="NZ_BAABFG010000005.1"/>
</dbReference>
<dbReference type="SMART" id="SM00060">
    <property type="entry name" value="FN3"/>
    <property type="match status" value="1"/>
</dbReference>
<dbReference type="PROSITE" id="PS51233">
    <property type="entry name" value="VWFD"/>
    <property type="match status" value="1"/>
</dbReference>
<dbReference type="Gene3D" id="2.60.40.10">
    <property type="entry name" value="Immunoglobulins"/>
    <property type="match status" value="10"/>
</dbReference>
<evidence type="ECO:0008006" key="8">
    <source>
        <dbReference type="Google" id="ProtNLM"/>
    </source>
</evidence>
<keyword evidence="2" id="KW-0119">Carbohydrate metabolism</keyword>
<dbReference type="Gene3D" id="2.60.120.380">
    <property type="match status" value="2"/>
</dbReference>
<dbReference type="Pfam" id="PF14040">
    <property type="entry name" value="DNase_NucA_NucB"/>
    <property type="match status" value="1"/>
</dbReference>
<evidence type="ECO:0000313" key="7">
    <source>
        <dbReference type="Proteomes" id="UP000546162"/>
    </source>
</evidence>
<feature type="domain" description="Fibronectin type-III" evidence="4">
    <location>
        <begin position="745"/>
        <end position="828"/>
    </location>
</feature>
<proteinExistence type="predicted"/>
<keyword evidence="1" id="KW-0378">Hydrolase</keyword>
<dbReference type="GO" id="GO:0005509">
    <property type="term" value="F:calcium ion binding"/>
    <property type="evidence" value="ECO:0007669"/>
    <property type="project" value="InterPro"/>
</dbReference>
<organism evidence="6 7">
    <name type="scientific">Actinoplanes octamycinicus</name>
    <dbReference type="NCBI Taxonomy" id="135948"/>
    <lineage>
        <taxon>Bacteria</taxon>
        <taxon>Bacillati</taxon>
        <taxon>Actinomycetota</taxon>
        <taxon>Actinomycetes</taxon>
        <taxon>Micromonosporales</taxon>
        <taxon>Micromonosporaceae</taxon>
        <taxon>Actinoplanes</taxon>
    </lineage>
</organism>
<dbReference type="SUPFAM" id="SSF49265">
    <property type="entry name" value="Fibronectin type III"/>
    <property type="match status" value="1"/>
</dbReference>